<organism evidence="2">
    <name type="scientific">bioreactor metagenome</name>
    <dbReference type="NCBI Taxonomy" id="1076179"/>
    <lineage>
        <taxon>unclassified sequences</taxon>
        <taxon>metagenomes</taxon>
        <taxon>ecological metagenomes</taxon>
    </lineage>
</organism>
<comment type="caution">
    <text evidence="2">The sequence shown here is derived from an EMBL/GenBank/DDBJ whole genome shotgun (WGS) entry which is preliminary data.</text>
</comment>
<dbReference type="Gene3D" id="3.40.630.30">
    <property type="match status" value="1"/>
</dbReference>
<keyword evidence="2" id="KW-0808">Transferase</keyword>
<name>A0A644YNJ8_9ZZZZ</name>
<dbReference type="SUPFAM" id="SSF55729">
    <property type="entry name" value="Acyl-CoA N-acyltransferases (Nat)"/>
    <property type="match status" value="1"/>
</dbReference>
<evidence type="ECO:0000259" key="1">
    <source>
        <dbReference type="PROSITE" id="PS51186"/>
    </source>
</evidence>
<evidence type="ECO:0000313" key="2">
    <source>
        <dbReference type="EMBL" id="MPM28083.1"/>
    </source>
</evidence>
<dbReference type="Pfam" id="PF00583">
    <property type="entry name" value="Acetyltransf_1"/>
    <property type="match status" value="1"/>
</dbReference>
<dbReference type="InterPro" id="IPR000182">
    <property type="entry name" value="GNAT_dom"/>
</dbReference>
<dbReference type="CDD" id="cd04301">
    <property type="entry name" value="NAT_SF"/>
    <property type="match status" value="1"/>
</dbReference>
<dbReference type="PROSITE" id="PS51186">
    <property type="entry name" value="GNAT"/>
    <property type="match status" value="1"/>
</dbReference>
<protein>
    <submittedName>
        <fullName evidence="2">dTDP-fucosamine acetyltransferase</fullName>
        <ecNumber evidence="2">2.3.1.210</ecNumber>
    </submittedName>
</protein>
<proteinExistence type="predicted"/>
<dbReference type="GO" id="GO:0016747">
    <property type="term" value="F:acyltransferase activity, transferring groups other than amino-acyl groups"/>
    <property type="evidence" value="ECO:0007669"/>
    <property type="project" value="InterPro"/>
</dbReference>
<dbReference type="EMBL" id="VSSQ01005158">
    <property type="protein sequence ID" value="MPM28083.1"/>
    <property type="molecule type" value="Genomic_DNA"/>
</dbReference>
<reference evidence="2" key="1">
    <citation type="submission" date="2019-08" db="EMBL/GenBank/DDBJ databases">
        <authorList>
            <person name="Kucharzyk K."/>
            <person name="Murdoch R.W."/>
            <person name="Higgins S."/>
            <person name="Loffler F."/>
        </authorList>
    </citation>
    <scope>NUCLEOTIDE SEQUENCE</scope>
</reference>
<dbReference type="EC" id="2.3.1.210" evidence="2"/>
<sequence>MLNTQNPFTVKKLEWDSEYFSVSSCRVDLNREINQKDFMTMMQEVKDYHFVSLNNYGNQAYNNYLIGKNTNAFLVDTNIQFIKRIKDKQETIDSLKLNFFVNNRQQRNEDILTISKEAFTISKFTNDPFLKERKGELVYYHWAKNAFKREDKYFLKAQFNEKIYGFILFRMEKENAVIELIAVDKQQKGKHIGKNMLKYLESYLKRSDITALKVGTQLDNVDAINFYHSCNFKEKEKMTVYHWWK</sequence>
<feature type="domain" description="N-acetyltransferase" evidence="1">
    <location>
        <begin position="109"/>
        <end position="245"/>
    </location>
</feature>
<keyword evidence="2" id="KW-0012">Acyltransferase</keyword>
<accession>A0A644YNJ8</accession>
<dbReference type="InterPro" id="IPR016181">
    <property type="entry name" value="Acyl_CoA_acyltransferase"/>
</dbReference>
<dbReference type="AlphaFoldDB" id="A0A644YNJ8"/>
<gene>
    <name evidence="2" type="primary">wecD_1</name>
    <name evidence="2" type="ORF">SDC9_74600</name>
</gene>